<keyword evidence="3 7" id="KW-0812">Transmembrane</keyword>
<dbReference type="RefSeq" id="XP_013287570.1">
    <property type="nucleotide sequence ID" value="XM_013432116.1"/>
</dbReference>
<reference evidence="8 9" key="1">
    <citation type="submission" date="2015-01" db="EMBL/GenBank/DDBJ databases">
        <title>The Genome Sequence of Fonsecaea pedrosoi CBS 271.37.</title>
        <authorList>
            <consortium name="The Broad Institute Genomics Platform"/>
            <person name="Cuomo C."/>
            <person name="de Hoog S."/>
            <person name="Gorbushina A."/>
            <person name="Stielow B."/>
            <person name="Teixiera M."/>
            <person name="Abouelleil A."/>
            <person name="Chapman S.B."/>
            <person name="Priest M."/>
            <person name="Young S.K."/>
            <person name="Wortman J."/>
            <person name="Nusbaum C."/>
            <person name="Birren B."/>
        </authorList>
    </citation>
    <scope>NUCLEOTIDE SEQUENCE [LARGE SCALE GENOMIC DNA]</scope>
    <source>
        <strain evidence="8 9">CBS 271.37</strain>
    </source>
</reference>
<keyword evidence="9" id="KW-1185">Reference proteome</keyword>
<dbReference type="InterPro" id="IPR002293">
    <property type="entry name" value="AA/rel_permease1"/>
</dbReference>
<evidence type="ECO:0008006" key="10">
    <source>
        <dbReference type="Google" id="ProtNLM"/>
    </source>
</evidence>
<dbReference type="EMBL" id="KN846970">
    <property type="protein sequence ID" value="KIW83762.1"/>
    <property type="molecule type" value="Genomic_DNA"/>
</dbReference>
<dbReference type="AlphaFoldDB" id="A0A0D2FAU7"/>
<feature type="transmembrane region" description="Helical" evidence="7">
    <location>
        <begin position="276"/>
        <end position="297"/>
    </location>
</feature>
<comment type="subcellular location">
    <subcellularLocation>
        <location evidence="1">Membrane</location>
        <topology evidence="1">Multi-pass membrane protein</topology>
    </subcellularLocation>
</comment>
<dbReference type="PANTHER" id="PTHR45649">
    <property type="entry name" value="AMINO-ACID PERMEASE BAT1"/>
    <property type="match status" value="1"/>
</dbReference>
<evidence type="ECO:0000256" key="7">
    <source>
        <dbReference type="SAM" id="Phobius"/>
    </source>
</evidence>
<dbReference type="VEuPathDB" id="FungiDB:Z517_03008"/>
<accession>A0A0D2FAU7</accession>
<dbReference type="GO" id="GO:0016020">
    <property type="term" value="C:membrane"/>
    <property type="evidence" value="ECO:0007669"/>
    <property type="project" value="UniProtKB-SubCell"/>
</dbReference>
<feature type="transmembrane region" description="Helical" evidence="7">
    <location>
        <begin position="170"/>
        <end position="190"/>
    </location>
</feature>
<dbReference type="Pfam" id="PF13520">
    <property type="entry name" value="AA_permease_2"/>
    <property type="match status" value="1"/>
</dbReference>
<feature type="region of interest" description="Disordered" evidence="6">
    <location>
        <begin position="520"/>
        <end position="555"/>
    </location>
</feature>
<feature type="transmembrane region" description="Helical" evidence="7">
    <location>
        <begin position="134"/>
        <end position="158"/>
    </location>
</feature>
<evidence type="ECO:0000313" key="8">
    <source>
        <dbReference type="EMBL" id="KIW83762.1"/>
    </source>
</evidence>
<feature type="transmembrane region" description="Helical" evidence="7">
    <location>
        <begin position="447"/>
        <end position="468"/>
    </location>
</feature>
<dbReference type="PIRSF" id="PIRSF006060">
    <property type="entry name" value="AA_transporter"/>
    <property type="match status" value="1"/>
</dbReference>
<sequence length="555" mass="60239">METLTVQHAGRQSIVAVDRDKFSADAIALLAQGHEEAMPRNFGFWSTLSLAFVITNSWVGYSTTFGVCLVTGNGPTVIFGLLVATIVCSIITAGLAELASAFPSSGGQYHFAFMVSSPAYRAPVSFAVGWLSIFAWWMATAAACIVCAQIIMFLAGLWHDDFTAAQWQTYLVYVAVLVIAISFVIFFMRQIPTAEIVFFGMTLVGFVVFFICVLARSAPKQSAKTVFTDFVNITGWTDGFAFMLGASQAMFTYLAIDGATHVAEEMPNPGKGVPRAMGLTMFIGMITVFMWTLAFMFSTSDLEAVAASGVPIITVYQQALRSKVGATVFAVWLLTIFFGAFVSCLVTCGRLVWAFARDNGLPYSRIFDKIHPKLNAPINSTILTGVFLACYGAIYIGSTNAFNSFISLSILGMNMTYVIPQAIVFLRGRDKVLPPRQFSLGPWLGPCCNAFSCIWVFFVGILFCFPLTRPVTKDNMNYLSVVLSGLCLFTLVCWYAGKRKTFTGPNIELVGINLVQSNGRQAPDDMKEQAHGKLAADAESTALPAPGTSTTESNA</sequence>
<organism evidence="8 9">
    <name type="scientific">Fonsecaea pedrosoi CBS 271.37</name>
    <dbReference type="NCBI Taxonomy" id="1442368"/>
    <lineage>
        <taxon>Eukaryota</taxon>
        <taxon>Fungi</taxon>
        <taxon>Dikarya</taxon>
        <taxon>Ascomycota</taxon>
        <taxon>Pezizomycotina</taxon>
        <taxon>Eurotiomycetes</taxon>
        <taxon>Chaetothyriomycetidae</taxon>
        <taxon>Chaetothyriales</taxon>
        <taxon>Herpotrichiellaceae</taxon>
        <taxon>Fonsecaea</taxon>
    </lineage>
</organism>
<dbReference type="STRING" id="1442368.A0A0D2FAU7"/>
<evidence type="ECO:0000256" key="3">
    <source>
        <dbReference type="ARBA" id="ARBA00022692"/>
    </source>
</evidence>
<feature type="transmembrane region" description="Helical" evidence="7">
    <location>
        <begin position="196"/>
        <end position="215"/>
    </location>
</feature>
<dbReference type="Proteomes" id="UP000053029">
    <property type="component" value="Unassembled WGS sequence"/>
</dbReference>
<dbReference type="HOGENOM" id="CLU_004495_2_4_1"/>
<dbReference type="GeneID" id="25302498"/>
<feature type="transmembrane region" description="Helical" evidence="7">
    <location>
        <begin position="329"/>
        <end position="353"/>
    </location>
</feature>
<feature type="transmembrane region" description="Helical" evidence="7">
    <location>
        <begin position="48"/>
        <end position="70"/>
    </location>
</feature>
<keyword evidence="5 7" id="KW-0472">Membrane</keyword>
<keyword evidence="4 7" id="KW-1133">Transmembrane helix</keyword>
<evidence type="ECO:0000256" key="6">
    <source>
        <dbReference type="SAM" id="MobiDB-lite"/>
    </source>
</evidence>
<dbReference type="PANTHER" id="PTHR45649:SF11">
    <property type="entry name" value="TRANSPORTER, PUTATIVE (EUROFUNG)-RELATED"/>
    <property type="match status" value="1"/>
</dbReference>
<evidence type="ECO:0000256" key="5">
    <source>
        <dbReference type="ARBA" id="ARBA00023136"/>
    </source>
</evidence>
<feature type="compositionally biased region" description="Basic and acidic residues" evidence="6">
    <location>
        <begin position="522"/>
        <end position="536"/>
    </location>
</feature>
<feature type="transmembrane region" description="Helical" evidence="7">
    <location>
        <begin position="480"/>
        <end position="497"/>
    </location>
</feature>
<name>A0A0D2FAU7_9EURO</name>
<evidence type="ECO:0000256" key="2">
    <source>
        <dbReference type="ARBA" id="ARBA00022448"/>
    </source>
</evidence>
<dbReference type="GO" id="GO:0022857">
    <property type="term" value="F:transmembrane transporter activity"/>
    <property type="evidence" value="ECO:0007669"/>
    <property type="project" value="InterPro"/>
</dbReference>
<evidence type="ECO:0000256" key="1">
    <source>
        <dbReference type="ARBA" id="ARBA00004141"/>
    </source>
</evidence>
<gene>
    <name evidence="8" type="ORF">Z517_03008</name>
</gene>
<feature type="transmembrane region" description="Helical" evidence="7">
    <location>
        <begin position="402"/>
        <end position="426"/>
    </location>
</feature>
<feature type="transmembrane region" description="Helical" evidence="7">
    <location>
        <begin position="77"/>
        <end position="96"/>
    </location>
</feature>
<protein>
    <recommendedName>
        <fullName evidence="10">Amino acid permease/ SLC12A domain-containing protein</fullName>
    </recommendedName>
</protein>
<feature type="transmembrane region" description="Helical" evidence="7">
    <location>
        <begin position="374"/>
        <end position="396"/>
    </location>
</feature>
<evidence type="ECO:0000313" key="9">
    <source>
        <dbReference type="Proteomes" id="UP000053029"/>
    </source>
</evidence>
<dbReference type="OrthoDB" id="2417308at2759"/>
<keyword evidence="2" id="KW-0813">Transport</keyword>
<dbReference type="Gene3D" id="1.20.1740.10">
    <property type="entry name" value="Amino acid/polyamine transporter I"/>
    <property type="match status" value="1"/>
</dbReference>
<evidence type="ECO:0000256" key="4">
    <source>
        <dbReference type="ARBA" id="ARBA00022989"/>
    </source>
</evidence>
<proteinExistence type="predicted"/>